<keyword evidence="3" id="KW-1185">Reference proteome</keyword>
<evidence type="ECO:0000313" key="2">
    <source>
        <dbReference type="EMBL" id="ELK18944.1"/>
    </source>
</evidence>
<name>L5L5F3_PTEAL</name>
<dbReference type="InParanoid" id="L5L5F3"/>
<evidence type="ECO:0000256" key="1">
    <source>
        <dbReference type="SAM" id="MobiDB-lite"/>
    </source>
</evidence>
<protein>
    <submittedName>
        <fullName evidence="2">Uncharacterized protein</fullName>
    </submittedName>
</protein>
<gene>
    <name evidence="2" type="ORF">PAL_GLEAN10005027</name>
</gene>
<feature type="region of interest" description="Disordered" evidence="1">
    <location>
        <begin position="89"/>
        <end position="109"/>
    </location>
</feature>
<dbReference type="AlphaFoldDB" id="L5L5F3"/>
<feature type="region of interest" description="Disordered" evidence="1">
    <location>
        <begin position="159"/>
        <end position="184"/>
    </location>
</feature>
<sequence length="184" mass="19878">MLAVCSPATPHRTAHPVLPLHTACVTREVRRHIVSFATPKPAPTSQLARHMPCTCGLAIRVRAAYILAPANMCAGEKPPARLQPLPAPPLHPPTSRIPKIPSPNSRPGTHSDRSLIHIFLLGADFSSRGNWQSDSSISGGLRGDSSMLSLCLWNRGRKQHRGSTSVSSRKILTPIPDPSHLRLA</sequence>
<evidence type="ECO:0000313" key="3">
    <source>
        <dbReference type="Proteomes" id="UP000010552"/>
    </source>
</evidence>
<accession>L5L5F3</accession>
<proteinExistence type="predicted"/>
<dbReference type="Proteomes" id="UP000010552">
    <property type="component" value="Unassembled WGS sequence"/>
</dbReference>
<dbReference type="EMBL" id="KB030275">
    <property type="protein sequence ID" value="ELK18944.1"/>
    <property type="molecule type" value="Genomic_DNA"/>
</dbReference>
<organism evidence="2 3">
    <name type="scientific">Pteropus alecto</name>
    <name type="common">Black flying fox</name>
    <dbReference type="NCBI Taxonomy" id="9402"/>
    <lineage>
        <taxon>Eukaryota</taxon>
        <taxon>Metazoa</taxon>
        <taxon>Chordata</taxon>
        <taxon>Craniata</taxon>
        <taxon>Vertebrata</taxon>
        <taxon>Euteleostomi</taxon>
        <taxon>Mammalia</taxon>
        <taxon>Eutheria</taxon>
        <taxon>Laurasiatheria</taxon>
        <taxon>Chiroptera</taxon>
        <taxon>Yinpterochiroptera</taxon>
        <taxon>Pteropodoidea</taxon>
        <taxon>Pteropodidae</taxon>
        <taxon>Pteropodinae</taxon>
        <taxon>Pteropus</taxon>
    </lineage>
</organism>
<reference evidence="3" key="1">
    <citation type="journal article" date="2013" name="Science">
        <title>Comparative analysis of bat genomes provides insight into the evolution of flight and immunity.</title>
        <authorList>
            <person name="Zhang G."/>
            <person name="Cowled C."/>
            <person name="Shi Z."/>
            <person name="Huang Z."/>
            <person name="Bishop-Lilly K.A."/>
            <person name="Fang X."/>
            <person name="Wynne J.W."/>
            <person name="Xiong Z."/>
            <person name="Baker M.L."/>
            <person name="Zhao W."/>
            <person name="Tachedjian M."/>
            <person name="Zhu Y."/>
            <person name="Zhou P."/>
            <person name="Jiang X."/>
            <person name="Ng J."/>
            <person name="Yang L."/>
            <person name="Wu L."/>
            <person name="Xiao J."/>
            <person name="Feng Y."/>
            <person name="Chen Y."/>
            <person name="Sun X."/>
            <person name="Zhang Y."/>
            <person name="Marsh G.A."/>
            <person name="Crameri G."/>
            <person name="Broder C.C."/>
            <person name="Frey K.G."/>
            <person name="Wang L.F."/>
            <person name="Wang J."/>
        </authorList>
    </citation>
    <scope>NUCLEOTIDE SEQUENCE [LARGE SCALE GENOMIC DNA]</scope>
</reference>